<feature type="transmembrane region" description="Helical" evidence="1">
    <location>
        <begin position="116"/>
        <end position="136"/>
    </location>
</feature>
<accession>A0A7W7Q539</accession>
<dbReference type="RefSeq" id="WP_184811325.1">
    <property type="nucleotide sequence ID" value="NZ_JACHJQ010000003.1"/>
</dbReference>
<keyword evidence="1" id="KW-1133">Transmembrane helix</keyword>
<keyword evidence="1" id="KW-0472">Membrane</keyword>
<evidence type="ECO:0000313" key="2">
    <source>
        <dbReference type="EMBL" id="MBB4907221.1"/>
    </source>
</evidence>
<comment type="caution">
    <text evidence="2">The sequence shown here is derived from an EMBL/GenBank/DDBJ whole genome shotgun (WGS) entry which is preliminary data.</text>
</comment>
<name>A0A7W7Q539_9PSEU</name>
<organism evidence="2 3">
    <name type="scientific">Actinophytocola algeriensis</name>
    <dbReference type="NCBI Taxonomy" id="1768010"/>
    <lineage>
        <taxon>Bacteria</taxon>
        <taxon>Bacillati</taxon>
        <taxon>Actinomycetota</taxon>
        <taxon>Actinomycetes</taxon>
        <taxon>Pseudonocardiales</taxon>
        <taxon>Pseudonocardiaceae</taxon>
    </lineage>
</organism>
<evidence type="ECO:0000313" key="3">
    <source>
        <dbReference type="Proteomes" id="UP000520767"/>
    </source>
</evidence>
<gene>
    <name evidence="2" type="ORF">FHR82_003441</name>
</gene>
<dbReference type="Proteomes" id="UP000520767">
    <property type="component" value="Unassembled WGS sequence"/>
</dbReference>
<proteinExistence type="predicted"/>
<sequence>MHFTRARDLVTAGLVAAAVVYLLVRVLYGQLPPLPTFAGVTLLVLAIVETVLAFSLRSRIRNPRQGRPVHALTAARAVALAKASSLLGAIMAGAWLGVLGYVLPRRAEITAAADDLPSAVVGVICSALLTAAALWLEWCCRTPRDQDNQPPERHSGSAG</sequence>
<feature type="transmembrane region" description="Helical" evidence="1">
    <location>
        <begin position="34"/>
        <end position="56"/>
    </location>
</feature>
<keyword evidence="1" id="KW-0812">Transmembrane</keyword>
<dbReference type="InterPro" id="IPR021517">
    <property type="entry name" value="DUF3180"/>
</dbReference>
<dbReference type="EMBL" id="JACHJQ010000003">
    <property type="protein sequence ID" value="MBB4907221.1"/>
    <property type="molecule type" value="Genomic_DNA"/>
</dbReference>
<feature type="transmembrane region" description="Helical" evidence="1">
    <location>
        <begin position="77"/>
        <end position="104"/>
    </location>
</feature>
<protein>
    <submittedName>
        <fullName evidence="2">FtsH-binding integral membrane protein</fullName>
    </submittedName>
</protein>
<keyword evidence="3" id="KW-1185">Reference proteome</keyword>
<evidence type="ECO:0000256" key="1">
    <source>
        <dbReference type="SAM" id="Phobius"/>
    </source>
</evidence>
<dbReference type="Pfam" id="PF11377">
    <property type="entry name" value="DUF3180"/>
    <property type="match status" value="1"/>
</dbReference>
<dbReference type="AlphaFoldDB" id="A0A7W7Q539"/>
<reference evidence="2 3" key="1">
    <citation type="submission" date="2020-08" db="EMBL/GenBank/DDBJ databases">
        <title>Genomic Encyclopedia of Type Strains, Phase III (KMG-III): the genomes of soil and plant-associated and newly described type strains.</title>
        <authorList>
            <person name="Whitman W."/>
        </authorList>
    </citation>
    <scope>NUCLEOTIDE SEQUENCE [LARGE SCALE GENOMIC DNA]</scope>
    <source>
        <strain evidence="2 3">CECT 8960</strain>
    </source>
</reference>
<feature type="transmembrane region" description="Helical" evidence="1">
    <location>
        <begin position="9"/>
        <end position="28"/>
    </location>
</feature>